<dbReference type="SUPFAM" id="SSF160350">
    <property type="entry name" value="Rnp2-like"/>
    <property type="match status" value="1"/>
</dbReference>
<accession>A0A4Y7QGQ0</accession>
<proteinExistence type="predicted"/>
<sequence>MVSTPLKSTTRYIRLSIIPGRDFDELWLRKKLQDSLTRSFGTSYALTYLDILSLQHIAGEDRKDAVIRVAESEAGIIMAAAATATGEPRLSVVDDAPFLPALITA</sequence>
<evidence type="ECO:0000313" key="3">
    <source>
        <dbReference type="Proteomes" id="UP000294933"/>
    </source>
</evidence>
<name>A0A4Y7QGQ0_9AGAM</name>
<protein>
    <submittedName>
        <fullName evidence="2">Uncharacterized protein</fullName>
    </submittedName>
</protein>
<evidence type="ECO:0000256" key="1">
    <source>
        <dbReference type="ARBA" id="ARBA00022694"/>
    </source>
</evidence>
<evidence type="ECO:0000313" key="2">
    <source>
        <dbReference type="EMBL" id="TDL26827.1"/>
    </source>
</evidence>
<dbReference type="EMBL" id="ML170160">
    <property type="protein sequence ID" value="TDL26827.1"/>
    <property type="molecule type" value="Genomic_DNA"/>
</dbReference>
<dbReference type="AlphaFoldDB" id="A0A4Y7QGQ0"/>
<dbReference type="GO" id="GO:1990904">
    <property type="term" value="C:ribonucleoprotein complex"/>
    <property type="evidence" value="ECO:0007669"/>
    <property type="project" value="UniProtKB-ARBA"/>
</dbReference>
<organism evidence="2 3">
    <name type="scientific">Rickenella mellea</name>
    <dbReference type="NCBI Taxonomy" id="50990"/>
    <lineage>
        <taxon>Eukaryota</taxon>
        <taxon>Fungi</taxon>
        <taxon>Dikarya</taxon>
        <taxon>Basidiomycota</taxon>
        <taxon>Agaricomycotina</taxon>
        <taxon>Agaricomycetes</taxon>
        <taxon>Hymenochaetales</taxon>
        <taxon>Rickenellaceae</taxon>
        <taxon>Rickenella</taxon>
    </lineage>
</organism>
<reference evidence="2 3" key="1">
    <citation type="submission" date="2018-06" db="EMBL/GenBank/DDBJ databases">
        <title>A transcriptomic atlas of mushroom development highlights an independent origin of complex multicellularity.</title>
        <authorList>
            <consortium name="DOE Joint Genome Institute"/>
            <person name="Krizsan K."/>
            <person name="Almasi E."/>
            <person name="Merenyi Z."/>
            <person name="Sahu N."/>
            <person name="Viragh M."/>
            <person name="Koszo T."/>
            <person name="Mondo S."/>
            <person name="Kiss B."/>
            <person name="Balint B."/>
            <person name="Kues U."/>
            <person name="Barry K."/>
            <person name="Hegedus J.C."/>
            <person name="Henrissat B."/>
            <person name="Johnson J."/>
            <person name="Lipzen A."/>
            <person name="Ohm R."/>
            <person name="Nagy I."/>
            <person name="Pangilinan J."/>
            <person name="Yan J."/>
            <person name="Xiong Y."/>
            <person name="Grigoriev I.V."/>
            <person name="Hibbett D.S."/>
            <person name="Nagy L.G."/>
        </authorList>
    </citation>
    <scope>NUCLEOTIDE SEQUENCE [LARGE SCALE GENOMIC DNA]</scope>
    <source>
        <strain evidence="2 3">SZMC22713</strain>
    </source>
</reference>
<dbReference type="GO" id="GO:0008033">
    <property type="term" value="P:tRNA processing"/>
    <property type="evidence" value="ECO:0007669"/>
    <property type="project" value="UniProtKB-KW"/>
</dbReference>
<dbReference type="Proteomes" id="UP000294933">
    <property type="component" value="Unassembled WGS sequence"/>
</dbReference>
<keyword evidence="1" id="KW-0819">tRNA processing</keyword>
<dbReference type="VEuPathDB" id="FungiDB:BD410DRAFT_894780"/>
<dbReference type="GO" id="GO:1902555">
    <property type="term" value="C:endoribonuclease complex"/>
    <property type="evidence" value="ECO:0007669"/>
    <property type="project" value="UniProtKB-ARBA"/>
</dbReference>
<keyword evidence="3" id="KW-1185">Reference proteome</keyword>
<dbReference type="OrthoDB" id="3265020at2759"/>
<dbReference type="InterPro" id="IPR038085">
    <property type="entry name" value="Rnp2-like_sf"/>
</dbReference>
<gene>
    <name evidence="2" type="ORF">BD410DRAFT_894780</name>
</gene>